<evidence type="ECO:0000313" key="2">
    <source>
        <dbReference type="Proteomes" id="UP000346198"/>
    </source>
</evidence>
<dbReference type="PANTHER" id="PTHR48098">
    <property type="entry name" value="ENTEROCHELIN ESTERASE-RELATED"/>
    <property type="match status" value="1"/>
</dbReference>
<dbReference type="InterPro" id="IPR029058">
    <property type="entry name" value="AB_hydrolase_fold"/>
</dbReference>
<dbReference type="Gene3D" id="3.40.50.1820">
    <property type="entry name" value="alpha/beta hydrolase"/>
    <property type="match status" value="1"/>
</dbReference>
<dbReference type="AlphaFoldDB" id="A0A6C2UR95"/>
<dbReference type="InterPro" id="IPR050583">
    <property type="entry name" value="Mycobacterial_A85_antigen"/>
</dbReference>
<protein>
    <submittedName>
        <fullName evidence="1">S-formylglutathione hydrolase FrmB</fullName>
    </submittedName>
</protein>
<dbReference type="RefSeq" id="WP_136064519.1">
    <property type="nucleotide sequence ID" value="NZ_CAAHFH010000002.1"/>
</dbReference>
<keyword evidence="2" id="KW-1185">Reference proteome</keyword>
<sequence>MALIESRFDSQVLDLSLGANIILPEHPNAWNEPPAVLYLLHGLSDDHTIWSRRTSIERYARDYNLVIVMPDAYKSFYCDMKHGSNYLAFMADELPMLIKRWLNVSSNPKNTFVAGLSMGGYGAVKLALGRPGQYAAAASLSGALDIASHINDDWNESRLRTFEAVFGSLNHVPNSSNDLIAQIKGLDTIPETKFYACCGTEDYLYQDSVAFRGTAAAKGLHLTYEESAGEHEWGFWDNYIQRVLEWLPIERLETDSAT</sequence>
<dbReference type="GO" id="GO:0016747">
    <property type="term" value="F:acyltransferase activity, transferring groups other than amino-acyl groups"/>
    <property type="evidence" value="ECO:0007669"/>
    <property type="project" value="TreeGrafter"/>
</dbReference>
<dbReference type="Pfam" id="PF00756">
    <property type="entry name" value="Esterase"/>
    <property type="match status" value="1"/>
</dbReference>
<dbReference type="GO" id="GO:0016787">
    <property type="term" value="F:hydrolase activity"/>
    <property type="evidence" value="ECO:0007669"/>
    <property type="project" value="UniProtKB-KW"/>
</dbReference>
<evidence type="ECO:0000313" key="1">
    <source>
        <dbReference type="EMBL" id="VGO22842.1"/>
    </source>
</evidence>
<gene>
    <name evidence="1" type="primary">frmB</name>
    <name evidence="1" type="ORF">SCARR_04939</name>
</gene>
<dbReference type="Proteomes" id="UP000346198">
    <property type="component" value="Unassembled WGS sequence"/>
</dbReference>
<dbReference type="PANTHER" id="PTHR48098:SF1">
    <property type="entry name" value="DIACYLGLYCEROL ACYLTRANSFERASE_MYCOLYLTRANSFERASE AG85A"/>
    <property type="match status" value="1"/>
</dbReference>
<keyword evidence="1" id="KW-0378">Hydrolase</keyword>
<dbReference type="InterPro" id="IPR000801">
    <property type="entry name" value="Esterase-like"/>
</dbReference>
<dbReference type="EMBL" id="CAAHFH010000002">
    <property type="protein sequence ID" value="VGO22842.1"/>
    <property type="molecule type" value="Genomic_DNA"/>
</dbReference>
<dbReference type="SUPFAM" id="SSF53474">
    <property type="entry name" value="alpha/beta-Hydrolases"/>
    <property type="match status" value="1"/>
</dbReference>
<organism evidence="1 2">
    <name type="scientific">Pontiella sulfatireligans</name>
    <dbReference type="NCBI Taxonomy" id="2750658"/>
    <lineage>
        <taxon>Bacteria</taxon>
        <taxon>Pseudomonadati</taxon>
        <taxon>Kiritimatiellota</taxon>
        <taxon>Kiritimatiellia</taxon>
        <taxon>Kiritimatiellales</taxon>
        <taxon>Pontiellaceae</taxon>
        <taxon>Pontiella</taxon>
    </lineage>
</organism>
<name>A0A6C2UR95_9BACT</name>
<accession>A0A6C2UR95</accession>
<proteinExistence type="predicted"/>
<reference evidence="1 2" key="1">
    <citation type="submission" date="2019-04" db="EMBL/GenBank/DDBJ databases">
        <authorList>
            <person name="Van Vliet M D."/>
        </authorList>
    </citation>
    <scope>NUCLEOTIDE SEQUENCE [LARGE SCALE GENOMIC DNA]</scope>
    <source>
        <strain evidence="1 2">F21</strain>
    </source>
</reference>